<dbReference type="Gene3D" id="3.40.190.10">
    <property type="entry name" value="Periplasmic binding protein-like II"/>
    <property type="match status" value="1"/>
</dbReference>
<proteinExistence type="predicted"/>
<dbReference type="PROSITE" id="PS51318">
    <property type="entry name" value="TAT"/>
    <property type="match status" value="1"/>
</dbReference>
<keyword evidence="1" id="KW-0762">Sugar transport</keyword>
<dbReference type="Proteomes" id="UP000555407">
    <property type="component" value="Unassembled WGS sequence"/>
</dbReference>
<comment type="caution">
    <text evidence="1">The sequence shown here is derived from an EMBL/GenBank/DDBJ whole genome shotgun (WGS) entry which is preliminary data.</text>
</comment>
<dbReference type="InterPro" id="IPR050490">
    <property type="entry name" value="Bact_solute-bd_prot1"/>
</dbReference>
<name>A0A7X5VL37_9ACTN</name>
<dbReference type="AlphaFoldDB" id="A0A7X5VL37"/>
<gene>
    <name evidence="1" type="ORF">BJY22_007780</name>
</gene>
<keyword evidence="2" id="KW-1185">Reference proteome</keyword>
<dbReference type="PANTHER" id="PTHR43649">
    <property type="entry name" value="ARABINOSE-BINDING PROTEIN-RELATED"/>
    <property type="match status" value="1"/>
</dbReference>
<dbReference type="CDD" id="cd14748">
    <property type="entry name" value="PBP2_UgpB"/>
    <property type="match status" value="1"/>
</dbReference>
<evidence type="ECO:0000313" key="1">
    <source>
        <dbReference type="EMBL" id="NIK62063.1"/>
    </source>
</evidence>
<dbReference type="PANTHER" id="PTHR43649:SF30">
    <property type="entry name" value="ABC TRANSPORTER SUBSTRATE-BINDING PROTEIN"/>
    <property type="match status" value="1"/>
</dbReference>
<evidence type="ECO:0000313" key="2">
    <source>
        <dbReference type="Proteomes" id="UP000555407"/>
    </source>
</evidence>
<sequence>MSQHAPNLSRRDVLRAAAALAAVGTAGTVGACGKNDDDQGVGADGVVTLDLWHGQVDLGKAAIDALITAFNQSHPKIKVVGGGGGVTADSMLQKVTAGLAAGSYPDIAYIFGSDLASLTKSPKVADLTGQLKIDDYWPAAKDAVSVKGKVRAAPALLDSLCVVYNKKLFAAAGVPAPKPGWTWDDFVAASKQLTNPAKGVFGTGWPGVGDEDTVWRLWPMIWDLGGDVVSGDGKKAGFDTVGARALETLDRLRIDKSLYVDPKPGSEQLYQVFLGGRMGMVATGPWQLPELNDNGIEYGVVPLPSYSGKPVTISGPDTWTIFDNGKAKVKAATEFVTWLADPAQDIQWDVKGGSLPITKATAELPQWKKHSAETNGLDVFVTALDTAKVRPTISAYPKISQHVGEAISAVLLGKQSPAEALKKAVDQCNQVLAVPN</sequence>
<protein>
    <submittedName>
        <fullName evidence="1">Multiple sugar transport system substrate-binding protein</fullName>
    </submittedName>
</protein>
<reference evidence="1 2" key="1">
    <citation type="submission" date="2020-03" db="EMBL/GenBank/DDBJ databases">
        <title>Sequencing the genomes of 1000 actinobacteria strains.</title>
        <authorList>
            <person name="Klenk H.-P."/>
        </authorList>
    </citation>
    <scope>NUCLEOTIDE SEQUENCE [LARGE SCALE GENOMIC DNA]</scope>
    <source>
        <strain evidence="1 2">DSM 45490</strain>
    </source>
</reference>
<dbReference type="RefSeq" id="WP_167216984.1">
    <property type="nucleotide sequence ID" value="NZ_JAASRO010000001.1"/>
</dbReference>
<dbReference type="SUPFAM" id="SSF53850">
    <property type="entry name" value="Periplasmic binding protein-like II"/>
    <property type="match status" value="1"/>
</dbReference>
<dbReference type="EMBL" id="JAASRO010000001">
    <property type="protein sequence ID" value="NIK62063.1"/>
    <property type="molecule type" value="Genomic_DNA"/>
</dbReference>
<keyword evidence="1" id="KW-0813">Transport</keyword>
<dbReference type="InterPro" id="IPR006311">
    <property type="entry name" value="TAT_signal"/>
</dbReference>
<organism evidence="1 2">
    <name type="scientific">Kribbella shirazensis</name>
    <dbReference type="NCBI Taxonomy" id="1105143"/>
    <lineage>
        <taxon>Bacteria</taxon>
        <taxon>Bacillati</taxon>
        <taxon>Actinomycetota</taxon>
        <taxon>Actinomycetes</taxon>
        <taxon>Propionibacteriales</taxon>
        <taxon>Kribbellaceae</taxon>
        <taxon>Kribbella</taxon>
    </lineage>
</organism>
<dbReference type="InterPro" id="IPR006059">
    <property type="entry name" value="SBP"/>
</dbReference>
<accession>A0A7X5VL37</accession>
<dbReference type="Pfam" id="PF13416">
    <property type="entry name" value="SBP_bac_8"/>
    <property type="match status" value="1"/>
</dbReference>